<dbReference type="EMBL" id="VSSQ01143641">
    <property type="protein sequence ID" value="MPN63755.1"/>
    <property type="molecule type" value="Genomic_DNA"/>
</dbReference>
<dbReference type="AlphaFoldDB" id="A0A645JJ98"/>
<sequence length="67" mass="7664">MLMWAGAIRMDLAIRSLIPDRIGLQRTGPPEVPKYPEQQVREVLMQGSKQRIFGRVHKTTCAEKTND</sequence>
<organism evidence="1">
    <name type="scientific">bioreactor metagenome</name>
    <dbReference type="NCBI Taxonomy" id="1076179"/>
    <lineage>
        <taxon>unclassified sequences</taxon>
        <taxon>metagenomes</taxon>
        <taxon>ecological metagenomes</taxon>
    </lineage>
</organism>
<protein>
    <submittedName>
        <fullName evidence="1">Uncharacterized protein</fullName>
    </submittedName>
</protein>
<reference evidence="1" key="1">
    <citation type="submission" date="2019-08" db="EMBL/GenBank/DDBJ databases">
        <authorList>
            <person name="Kucharzyk K."/>
            <person name="Murdoch R.W."/>
            <person name="Higgins S."/>
            <person name="Loffler F."/>
        </authorList>
    </citation>
    <scope>NUCLEOTIDE SEQUENCE</scope>
</reference>
<comment type="caution">
    <text evidence="1">The sequence shown here is derived from an EMBL/GenBank/DDBJ whole genome shotgun (WGS) entry which is preliminary data.</text>
</comment>
<accession>A0A645JJ98</accession>
<gene>
    <name evidence="1" type="ORF">SDC9_211521</name>
</gene>
<evidence type="ECO:0000313" key="1">
    <source>
        <dbReference type="EMBL" id="MPN63755.1"/>
    </source>
</evidence>
<name>A0A645JJ98_9ZZZZ</name>
<proteinExistence type="predicted"/>